<dbReference type="RefSeq" id="WP_124970896.1">
    <property type="nucleotide sequence ID" value="NZ_BDQK01000013.1"/>
</dbReference>
<evidence type="ECO:0000256" key="1">
    <source>
        <dbReference type="ARBA" id="ARBA00009981"/>
    </source>
</evidence>
<sequence>MKIKEKYIIDPNGNRIGVLLDMEEYQKILEALEELEAIRAYDNAINDQEISFDVAISEIEKCRQ</sequence>
<dbReference type="InterPro" id="IPR036165">
    <property type="entry name" value="YefM-like_sf"/>
</dbReference>
<dbReference type="Pfam" id="PF18506">
    <property type="entry name" value="RelB-like"/>
    <property type="match status" value="1"/>
</dbReference>
<protein>
    <recommendedName>
        <fullName evidence="4">Prevent-host-death protein</fullName>
    </recommendedName>
</protein>
<evidence type="ECO:0008006" key="4">
    <source>
        <dbReference type="Google" id="ProtNLM"/>
    </source>
</evidence>
<dbReference type="EMBL" id="BDQK01000013">
    <property type="protein sequence ID" value="GBF81269.1"/>
    <property type="molecule type" value="Genomic_DNA"/>
</dbReference>
<gene>
    <name evidence="2" type="ORF">AsFPU1_2681</name>
</gene>
<proteinExistence type="inferred from homology"/>
<dbReference type="Proteomes" id="UP000287247">
    <property type="component" value="Unassembled WGS sequence"/>
</dbReference>
<organism evidence="2 3">
    <name type="scientific">Aphanothece sacrum FPU1</name>
    <dbReference type="NCBI Taxonomy" id="1920663"/>
    <lineage>
        <taxon>Bacteria</taxon>
        <taxon>Bacillati</taxon>
        <taxon>Cyanobacteriota</taxon>
        <taxon>Cyanophyceae</taxon>
        <taxon>Oscillatoriophycideae</taxon>
        <taxon>Chroococcales</taxon>
        <taxon>Aphanothecaceae</taxon>
        <taxon>Aphanothece</taxon>
    </lineage>
</organism>
<dbReference type="SUPFAM" id="SSF143120">
    <property type="entry name" value="YefM-like"/>
    <property type="match status" value="1"/>
</dbReference>
<name>A0A401IJ35_APHSA</name>
<evidence type="ECO:0000313" key="3">
    <source>
        <dbReference type="Proteomes" id="UP000287247"/>
    </source>
</evidence>
<accession>A0A401IJ35</accession>
<comment type="caution">
    <text evidence="2">The sequence shown here is derived from an EMBL/GenBank/DDBJ whole genome shotgun (WGS) entry which is preliminary data.</text>
</comment>
<keyword evidence="3" id="KW-1185">Reference proteome</keyword>
<dbReference type="AlphaFoldDB" id="A0A401IJ35"/>
<comment type="similarity">
    <text evidence="1">Belongs to the phD/YefM antitoxin family.</text>
</comment>
<evidence type="ECO:0000313" key="2">
    <source>
        <dbReference type="EMBL" id="GBF81269.1"/>
    </source>
</evidence>
<reference evidence="3" key="1">
    <citation type="submission" date="2017-05" db="EMBL/GenBank/DDBJ databases">
        <title>Physiological properties and genetic analysis related to exopolysaccharide production of fresh-water unicellular cyanobacterium Aphanothece sacrum, Suizenji Nori, that has been cultured as a food source in Japan.</title>
        <authorList>
            <person name="Kanesaki Y."/>
            <person name="Yoshikawa S."/>
            <person name="Ohki K."/>
        </authorList>
    </citation>
    <scope>NUCLEOTIDE SEQUENCE [LARGE SCALE GENOMIC DNA]</scope>
    <source>
        <strain evidence="3">FPU1</strain>
    </source>
</reference>
<dbReference type="InterPro" id="IPR049537">
    <property type="entry name" value="RelB-like"/>
</dbReference>